<sequence length="80" mass="9489">MESDRWTQIYAGIQQHLQKIYNGKKAALKERYWVPEEDGSYDLERIRRGRPSHISEADWDAQLAFWNDPKNLARAAQNKQ</sequence>
<gene>
    <name evidence="1" type="ORF">Tci_895268</name>
</gene>
<comment type="caution">
    <text evidence="1">The sequence shown here is derived from an EMBL/GenBank/DDBJ whole genome shotgun (WGS) entry which is preliminary data.</text>
</comment>
<protein>
    <submittedName>
        <fullName evidence="1">Uncharacterized protein</fullName>
    </submittedName>
</protein>
<name>A0A699UQB4_TANCI</name>
<proteinExistence type="predicted"/>
<feature type="non-terminal residue" evidence="1">
    <location>
        <position position="80"/>
    </location>
</feature>
<accession>A0A699UQB4</accession>
<organism evidence="1">
    <name type="scientific">Tanacetum cinerariifolium</name>
    <name type="common">Dalmatian daisy</name>
    <name type="synonym">Chrysanthemum cinerariifolium</name>
    <dbReference type="NCBI Taxonomy" id="118510"/>
    <lineage>
        <taxon>Eukaryota</taxon>
        <taxon>Viridiplantae</taxon>
        <taxon>Streptophyta</taxon>
        <taxon>Embryophyta</taxon>
        <taxon>Tracheophyta</taxon>
        <taxon>Spermatophyta</taxon>
        <taxon>Magnoliopsida</taxon>
        <taxon>eudicotyledons</taxon>
        <taxon>Gunneridae</taxon>
        <taxon>Pentapetalae</taxon>
        <taxon>asterids</taxon>
        <taxon>campanulids</taxon>
        <taxon>Asterales</taxon>
        <taxon>Asteraceae</taxon>
        <taxon>Asteroideae</taxon>
        <taxon>Anthemideae</taxon>
        <taxon>Anthemidinae</taxon>
        <taxon>Tanacetum</taxon>
    </lineage>
</organism>
<dbReference type="EMBL" id="BKCJ011343775">
    <property type="protein sequence ID" value="GFD23299.1"/>
    <property type="molecule type" value="Genomic_DNA"/>
</dbReference>
<evidence type="ECO:0000313" key="1">
    <source>
        <dbReference type="EMBL" id="GFD23299.1"/>
    </source>
</evidence>
<reference evidence="1" key="1">
    <citation type="journal article" date="2019" name="Sci. Rep.">
        <title>Draft genome of Tanacetum cinerariifolium, the natural source of mosquito coil.</title>
        <authorList>
            <person name="Yamashiro T."/>
            <person name="Shiraishi A."/>
            <person name="Satake H."/>
            <person name="Nakayama K."/>
        </authorList>
    </citation>
    <scope>NUCLEOTIDE SEQUENCE</scope>
</reference>
<dbReference type="AlphaFoldDB" id="A0A699UQB4"/>